<feature type="region of interest" description="Disordered" evidence="1">
    <location>
        <begin position="1"/>
        <end position="20"/>
    </location>
</feature>
<keyword evidence="2" id="KW-1185">Reference proteome</keyword>
<protein>
    <submittedName>
        <fullName evidence="3">Mediator complex subunit 15</fullName>
    </submittedName>
</protein>
<reference evidence="3" key="1">
    <citation type="submission" date="2022-11" db="UniProtKB">
        <authorList>
            <consortium name="WormBaseParasite"/>
        </authorList>
    </citation>
    <scope>IDENTIFICATION</scope>
</reference>
<feature type="region of interest" description="Disordered" evidence="1">
    <location>
        <begin position="202"/>
        <end position="224"/>
    </location>
</feature>
<evidence type="ECO:0000313" key="3">
    <source>
        <dbReference type="WBParaSite" id="scaffold4966_cov298.g8891"/>
    </source>
</evidence>
<organism evidence="2 3">
    <name type="scientific">Meloidogyne javanica</name>
    <name type="common">Root-knot nematode worm</name>
    <dbReference type="NCBI Taxonomy" id="6303"/>
    <lineage>
        <taxon>Eukaryota</taxon>
        <taxon>Metazoa</taxon>
        <taxon>Ecdysozoa</taxon>
        <taxon>Nematoda</taxon>
        <taxon>Chromadorea</taxon>
        <taxon>Rhabditida</taxon>
        <taxon>Tylenchina</taxon>
        <taxon>Tylenchomorpha</taxon>
        <taxon>Tylenchoidea</taxon>
        <taxon>Meloidogynidae</taxon>
        <taxon>Meloidogyninae</taxon>
        <taxon>Meloidogyne</taxon>
        <taxon>Meloidogyne incognita group</taxon>
    </lineage>
</organism>
<proteinExistence type="predicted"/>
<feature type="compositionally biased region" description="Low complexity" evidence="1">
    <location>
        <begin position="1"/>
        <end position="18"/>
    </location>
</feature>
<dbReference type="Proteomes" id="UP000887561">
    <property type="component" value="Unplaced"/>
</dbReference>
<accession>A0A915MTR5</accession>
<dbReference type="WBParaSite" id="scaffold4966_cov298.g8891">
    <property type="protein sequence ID" value="scaffold4966_cov298.g8891"/>
    <property type="gene ID" value="scaffold4966_cov298.g8891"/>
</dbReference>
<evidence type="ECO:0000313" key="2">
    <source>
        <dbReference type="Proteomes" id="UP000887561"/>
    </source>
</evidence>
<feature type="compositionally biased region" description="Polar residues" evidence="1">
    <location>
        <begin position="209"/>
        <end position="220"/>
    </location>
</feature>
<dbReference type="AlphaFoldDB" id="A0A915MTR5"/>
<sequence>MAANQPGGQQPPQHPQQQMRQSFNMVHQPQQVMVRMQGMGGDDPNGQQQHYQHLNYRRIASQGSFGQSPGQPSQMYMPTTMGGQTVRGGAAMHPMPINQPYLQQQFQHQSQQQSAAHQMQRGQHVPVAPVISSQQHNQITHSNSVESNIGGFGIQGGKTSQQLIQHLDPGSLPSIKSEDQSPNPVVVDNLTGARLQNSLDHQLPRSAGTPLSVNSQQQQTEAEHPEYKRLLSELCKHKKDVKRLLERLNIDKPGEMKLKSSLTNVIQVMEGTRKGGLVTRDLLKKLLANVQTVKEQYDIARHFLVAARKLKAAQASGREMPKEPLFLDPWKDVRHLQIKIPEEVLAKKKKSEQPRKRGIDIKKEENVGEVPVKRGLLESMAESFSTPEKPAGEIYKIKCIDGSEFALNSKLSAALGKALQQGFGFDFDSNHVPISNKCPALYVKFFRKDDKKSQTVSSSSTTLFLLLPTNYPESQIKILAKSEGSTTMDIFLEKLDSNLVNTNSLDSVLAAWNSCF</sequence>
<name>A0A915MTR5_MELJA</name>
<evidence type="ECO:0000256" key="1">
    <source>
        <dbReference type="SAM" id="MobiDB-lite"/>
    </source>
</evidence>